<organism evidence="4 5">
    <name type="scientific">Virgibacillus siamensis</name>
    <dbReference type="NCBI Taxonomy" id="480071"/>
    <lineage>
        <taxon>Bacteria</taxon>
        <taxon>Bacillati</taxon>
        <taxon>Bacillota</taxon>
        <taxon>Bacilli</taxon>
        <taxon>Bacillales</taxon>
        <taxon>Bacillaceae</taxon>
        <taxon>Virgibacillus</taxon>
    </lineage>
</organism>
<feature type="compositionally biased region" description="Basic and acidic residues" evidence="1">
    <location>
        <begin position="1"/>
        <end position="11"/>
    </location>
</feature>
<comment type="caution">
    <text evidence="4">The sequence shown here is derived from an EMBL/GenBank/DDBJ whole genome shotgun (WGS) entry which is preliminary data.</text>
</comment>
<accession>A0ABN1FX45</accession>
<keyword evidence="2" id="KW-0472">Membrane</keyword>
<proteinExistence type="predicted"/>
<dbReference type="Proteomes" id="UP001500866">
    <property type="component" value="Unassembled WGS sequence"/>
</dbReference>
<sequence length="385" mass="43229">MKSGDNDKKQVTDALKQMPPIKSGRHKEELYKQITSSLKEQNKKPSSPKIRFMPVFSIVMVLAILLFSVPLLMNERNISTNSSQDEAKLENASRSNFNDKSGDHGPVQFNKKNILKSDNGLQSYVVGPEKNTESIVHGAVANKQAQFIVPLTFIVPETEGINKQYNNMGDYLNNENWLASEYMLSDAAFEINRSSGIVTVDLPKAFSINTGAEANLFNKTLQSMFSPLQIRKVVFTSKVNLGPIGNVNEVKINELHHSAYKVFNSAQSDHRFLIPVNTGDQTEITAAFDEMKQTEQELQLQPTIPENIQFSIRQKGDLLQLTFTDNIPENQESMTMIEAILMTAKSFGYKQVEFKNTGIRDIGFYHLMDPIRVPAGANPIYTESK</sequence>
<feature type="transmembrane region" description="Helical" evidence="2">
    <location>
        <begin position="52"/>
        <end position="73"/>
    </location>
</feature>
<reference evidence="4 5" key="1">
    <citation type="journal article" date="2019" name="Int. J. Syst. Evol. Microbiol.">
        <title>The Global Catalogue of Microorganisms (GCM) 10K type strain sequencing project: providing services to taxonomists for standard genome sequencing and annotation.</title>
        <authorList>
            <consortium name="The Broad Institute Genomics Platform"/>
            <consortium name="The Broad Institute Genome Sequencing Center for Infectious Disease"/>
            <person name="Wu L."/>
            <person name="Ma J."/>
        </authorList>
    </citation>
    <scope>NUCLEOTIDE SEQUENCE [LARGE SCALE GENOMIC DNA]</scope>
    <source>
        <strain evidence="4 5">JCM 15395</strain>
    </source>
</reference>
<evidence type="ECO:0000259" key="3">
    <source>
        <dbReference type="Pfam" id="PF10646"/>
    </source>
</evidence>
<gene>
    <name evidence="4" type="ORF">GCM10009001_14970</name>
</gene>
<evidence type="ECO:0000256" key="1">
    <source>
        <dbReference type="SAM" id="MobiDB-lite"/>
    </source>
</evidence>
<keyword evidence="5" id="KW-1185">Reference proteome</keyword>
<feature type="domain" description="GerMN" evidence="3">
    <location>
        <begin position="274"/>
        <end position="355"/>
    </location>
</feature>
<dbReference type="Pfam" id="PF10646">
    <property type="entry name" value="Germane"/>
    <property type="match status" value="1"/>
</dbReference>
<protein>
    <recommendedName>
        <fullName evidence="3">GerMN domain-containing protein</fullName>
    </recommendedName>
</protein>
<evidence type="ECO:0000313" key="4">
    <source>
        <dbReference type="EMBL" id="GAA0599661.1"/>
    </source>
</evidence>
<keyword evidence="2" id="KW-1133">Transmembrane helix</keyword>
<evidence type="ECO:0000313" key="5">
    <source>
        <dbReference type="Proteomes" id="UP001500866"/>
    </source>
</evidence>
<feature type="region of interest" description="Disordered" evidence="1">
    <location>
        <begin position="1"/>
        <end position="28"/>
    </location>
</feature>
<dbReference type="EMBL" id="BAAADS010000010">
    <property type="protein sequence ID" value="GAA0599661.1"/>
    <property type="molecule type" value="Genomic_DNA"/>
</dbReference>
<dbReference type="RefSeq" id="WP_343811731.1">
    <property type="nucleotide sequence ID" value="NZ_BAAADS010000010.1"/>
</dbReference>
<keyword evidence="2" id="KW-0812">Transmembrane</keyword>
<evidence type="ECO:0000256" key="2">
    <source>
        <dbReference type="SAM" id="Phobius"/>
    </source>
</evidence>
<name>A0ABN1FX45_9BACI</name>
<dbReference type="InterPro" id="IPR019606">
    <property type="entry name" value="GerMN"/>
</dbReference>
<feature type="region of interest" description="Disordered" evidence="1">
    <location>
        <begin position="80"/>
        <end position="106"/>
    </location>
</feature>